<keyword evidence="3" id="KW-1185">Reference proteome</keyword>
<comment type="similarity">
    <text evidence="1">Belongs to the asp23 family.</text>
</comment>
<sequence>MEIKDSDLVINAGEQGAIKISEDVVTIIAGLAASEVAGVAGMSGGLAGGLAEKLGRKNLSKGVKAEVGEKEATIDIFIIVDYGAHIQEVAHQVQKSVRSAVESMTGLKVLQVNVNVQGVSFGSENKDEDGRVK</sequence>
<proteinExistence type="inferred from homology"/>
<name>A0A4Y7RV23_9FIRM</name>
<dbReference type="Proteomes" id="UP000297597">
    <property type="component" value="Unassembled WGS sequence"/>
</dbReference>
<organism evidence="2 3">
    <name type="scientific">Pelotomaculum propionicicum</name>
    <dbReference type="NCBI Taxonomy" id="258475"/>
    <lineage>
        <taxon>Bacteria</taxon>
        <taxon>Bacillati</taxon>
        <taxon>Bacillota</taxon>
        <taxon>Clostridia</taxon>
        <taxon>Eubacteriales</taxon>
        <taxon>Desulfotomaculaceae</taxon>
        <taxon>Pelotomaculum</taxon>
    </lineage>
</organism>
<dbReference type="Pfam" id="PF03780">
    <property type="entry name" value="Asp23"/>
    <property type="match status" value="1"/>
</dbReference>
<reference evidence="2 3" key="1">
    <citation type="journal article" date="2018" name="Environ. Microbiol.">
        <title>Novel energy conservation strategies and behaviour of Pelotomaculum schinkii driving syntrophic propionate catabolism.</title>
        <authorList>
            <person name="Hidalgo-Ahumada C.A.P."/>
            <person name="Nobu M.K."/>
            <person name="Narihiro T."/>
            <person name="Tamaki H."/>
            <person name="Liu W.T."/>
            <person name="Kamagata Y."/>
            <person name="Stams A.J.M."/>
            <person name="Imachi H."/>
            <person name="Sousa D.Z."/>
        </authorList>
    </citation>
    <scope>NUCLEOTIDE SEQUENCE [LARGE SCALE GENOMIC DNA]</scope>
    <source>
        <strain evidence="2 3">MGP</strain>
    </source>
</reference>
<comment type="caution">
    <text evidence="2">The sequence shown here is derived from an EMBL/GenBank/DDBJ whole genome shotgun (WGS) entry which is preliminary data.</text>
</comment>
<dbReference type="OrthoDB" id="9793465at2"/>
<evidence type="ECO:0000313" key="3">
    <source>
        <dbReference type="Proteomes" id="UP000297597"/>
    </source>
</evidence>
<gene>
    <name evidence="2" type="ORF">Pmgp_00883</name>
</gene>
<dbReference type="PANTHER" id="PTHR34297">
    <property type="entry name" value="HYPOTHETICAL CYTOSOLIC PROTEIN-RELATED"/>
    <property type="match status" value="1"/>
</dbReference>
<evidence type="ECO:0000256" key="1">
    <source>
        <dbReference type="ARBA" id="ARBA00005721"/>
    </source>
</evidence>
<dbReference type="InterPro" id="IPR005531">
    <property type="entry name" value="Asp23"/>
</dbReference>
<dbReference type="AlphaFoldDB" id="A0A4Y7RV23"/>
<dbReference type="RefSeq" id="WP_134212758.1">
    <property type="nucleotide sequence ID" value="NZ_QFFZ01000006.1"/>
</dbReference>
<dbReference type="EMBL" id="QFFZ01000006">
    <property type="protein sequence ID" value="TEB12552.1"/>
    <property type="molecule type" value="Genomic_DNA"/>
</dbReference>
<accession>A0A4Y7RV23</accession>
<evidence type="ECO:0000313" key="2">
    <source>
        <dbReference type="EMBL" id="TEB12552.1"/>
    </source>
</evidence>
<protein>
    <submittedName>
        <fullName evidence="2">Alkaline shock protein 23</fullName>
    </submittedName>
</protein>